<evidence type="ECO:0000313" key="4">
    <source>
        <dbReference type="EnsemblMetazoa" id="HelroP183479"/>
    </source>
</evidence>
<reference evidence="3 5" key="2">
    <citation type="journal article" date="2013" name="Nature">
        <title>Insights into bilaterian evolution from three spiralian genomes.</title>
        <authorList>
            <person name="Simakov O."/>
            <person name="Marletaz F."/>
            <person name="Cho S.J."/>
            <person name="Edsinger-Gonzales E."/>
            <person name="Havlak P."/>
            <person name="Hellsten U."/>
            <person name="Kuo D.H."/>
            <person name="Larsson T."/>
            <person name="Lv J."/>
            <person name="Arendt D."/>
            <person name="Savage R."/>
            <person name="Osoegawa K."/>
            <person name="de Jong P."/>
            <person name="Grimwood J."/>
            <person name="Chapman J.A."/>
            <person name="Shapiro H."/>
            <person name="Aerts A."/>
            <person name="Otillar R.P."/>
            <person name="Terry A.Y."/>
            <person name="Boore J.L."/>
            <person name="Grigoriev I.V."/>
            <person name="Lindberg D.R."/>
            <person name="Seaver E.C."/>
            <person name="Weisblat D.A."/>
            <person name="Putnam N.H."/>
            <person name="Rokhsar D.S."/>
        </authorList>
    </citation>
    <scope>NUCLEOTIDE SEQUENCE</scope>
</reference>
<proteinExistence type="predicted"/>
<dbReference type="HOGENOM" id="CLU_481698_0_0_1"/>
<evidence type="ECO:0000259" key="2">
    <source>
        <dbReference type="PROSITE" id="PS51457"/>
    </source>
</evidence>
<dbReference type="GO" id="GO:0003677">
    <property type="term" value="F:DNA binding"/>
    <property type="evidence" value="ECO:0007669"/>
    <property type="project" value="InterPro"/>
</dbReference>
<organism evidence="4 5">
    <name type="scientific">Helobdella robusta</name>
    <name type="common">Californian leech</name>
    <dbReference type="NCBI Taxonomy" id="6412"/>
    <lineage>
        <taxon>Eukaryota</taxon>
        <taxon>Metazoa</taxon>
        <taxon>Spiralia</taxon>
        <taxon>Lophotrochozoa</taxon>
        <taxon>Annelida</taxon>
        <taxon>Clitellata</taxon>
        <taxon>Hirudinea</taxon>
        <taxon>Rhynchobdellida</taxon>
        <taxon>Glossiphoniidae</taxon>
        <taxon>Helobdella</taxon>
    </lineage>
</organism>
<gene>
    <name evidence="4" type="primary">20209057</name>
    <name evidence="3" type="ORF">HELRODRAFT_183479</name>
</gene>
<reference evidence="4" key="3">
    <citation type="submission" date="2015-06" db="UniProtKB">
        <authorList>
            <consortium name="EnsemblMetazoa"/>
        </authorList>
    </citation>
    <scope>IDENTIFICATION</scope>
</reference>
<dbReference type="EMBL" id="AMQM01008802">
    <property type="status" value="NOT_ANNOTATED_CDS"/>
    <property type="molecule type" value="Genomic_DNA"/>
</dbReference>
<protein>
    <recommendedName>
        <fullName evidence="2">BEN domain-containing protein</fullName>
    </recommendedName>
</protein>
<sequence>MAVSADQQRVKTLLTETIILLCKNGLHFKDEFTVEGLIGITIDKNDVFLINIKETIGLNQPNLNNISIRLDNTPHMKRPLMKKRRFHSTYIMQNVRHTNDSETASDIENPLKTADDLNISASSSLSLSYINHSNPNARQLHLQQHQQKCLNNNNCNNNNNNNNNNTQDINENPVDFSISLNSSKDTSFDSCKYQDTLNSNNNFNDVNNIESKNTGMHTPELNKIDLDNSYQNSQQQQSHHSQYHRHYDNTHNNNNTDTNSTQSQFQIYTDKNDDHEYKVTHYNDSANANTDDSRVNINSINNISNLDHSMSQNDVINHHNVNSSNEDDIINDKIINNHFDNNVCSKSIQNHSTPHISSDCEMAQAVVIKEELNDIELNSQHYNNNNISNNINNNNNMRHNNSNSLHSNVVNSCQSGSISGQKPHRRARHPKSRRYSLIDGSSLDPHNYQLFHDQAEQQVELLPGSGVFITMRAYAYLTKETWNRGSKLVRRVVREVFPDEHILARSSCLGKRLGGCHVGLDHHKVDTIKAFVQQRMPQVSHTEIVAAINECCRDIRAKLRKSFHRK</sequence>
<dbReference type="CTD" id="20209057"/>
<feature type="compositionally biased region" description="Low complexity" evidence="1">
    <location>
        <begin position="398"/>
        <end position="412"/>
    </location>
</feature>
<feature type="compositionally biased region" description="Basic residues" evidence="1">
    <location>
        <begin position="422"/>
        <end position="432"/>
    </location>
</feature>
<feature type="compositionally biased region" description="Low complexity" evidence="1">
    <location>
        <begin position="250"/>
        <end position="260"/>
    </location>
</feature>
<dbReference type="RefSeq" id="XP_009010761.1">
    <property type="nucleotide sequence ID" value="XM_009012513.1"/>
</dbReference>
<feature type="region of interest" description="Disordered" evidence="1">
    <location>
        <begin position="196"/>
        <end position="260"/>
    </location>
</feature>
<evidence type="ECO:0000313" key="5">
    <source>
        <dbReference type="Proteomes" id="UP000015101"/>
    </source>
</evidence>
<feature type="compositionally biased region" description="Low complexity" evidence="1">
    <location>
        <begin position="228"/>
        <end position="240"/>
    </location>
</feature>
<feature type="region of interest" description="Disordered" evidence="1">
    <location>
        <begin position="398"/>
        <end position="432"/>
    </location>
</feature>
<dbReference type="EnsemblMetazoa" id="HelroT183479">
    <property type="protein sequence ID" value="HelroP183479"/>
    <property type="gene ID" value="HelroG183479"/>
</dbReference>
<feature type="compositionally biased region" description="Low complexity" evidence="1">
    <location>
        <begin position="151"/>
        <end position="165"/>
    </location>
</feature>
<feature type="region of interest" description="Disordered" evidence="1">
    <location>
        <begin position="151"/>
        <end position="180"/>
    </location>
</feature>
<evidence type="ECO:0000256" key="1">
    <source>
        <dbReference type="SAM" id="MobiDB-lite"/>
    </source>
</evidence>
<dbReference type="Pfam" id="PF10523">
    <property type="entry name" value="BEN"/>
    <property type="match status" value="1"/>
</dbReference>
<accession>T1FJQ8</accession>
<feature type="domain" description="BEN" evidence="2">
    <location>
        <begin position="464"/>
        <end position="559"/>
    </location>
</feature>
<dbReference type="PROSITE" id="PS51457">
    <property type="entry name" value="BEN"/>
    <property type="match status" value="1"/>
</dbReference>
<dbReference type="OrthoDB" id="8840061at2759"/>
<keyword evidence="5" id="KW-1185">Reference proteome</keyword>
<dbReference type="InParanoid" id="T1FJQ8"/>
<reference evidence="5" key="1">
    <citation type="submission" date="2012-12" db="EMBL/GenBank/DDBJ databases">
        <authorList>
            <person name="Hellsten U."/>
            <person name="Grimwood J."/>
            <person name="Chapman J.A."/>
            <person name="Shapiro H."/>
            <person name="Aerts A."/>
            <person name="Otillar R.P."/>
            <person name="Terry A.Y."/>
            <person name="Boore J.L."/>
            <person name="Simakov O."/>
            <person name="Marletaz F."/>
            <person name="Cho S.-J."/>
            <person name="Edsinger-Gonzales E."/>
            <person name="Havlak P."/>
            <person name="Kuo D.-H."/>
            <person name="Larsson T."/>
            <person name="Lv J."/>
            <person name="Arendt D."/>
            <person name="Savage R."/>
            <person name="Osoegawa K."/>
            <person name="de Jong P."/>
            <person name="Lindberg D.R."/>
            <person name="Seaver E.C."/>
            <person name="Weisblat D.A."/>
            <person name="Putnam N.H."/>
            <person name="Grigoriev I.V."/>
            <person name="Rokhsar D.S."/>
        </authorList>
    </citation>
    <scope>NUCLEOTIDE SEQUENCE</scope>
</reference>
<dbReference type="InterPro" id="IPR018379">
    <property type="entry name" value="BEN_domain"/>
</dbReference>
<dbReference type="SMART" id="SM01025">
    <property type="entry name" value="BEN"/>
    <property type="match status" value="1"/>
</dbReference>
<feature type="compositionally biased region" description="Low complexity" evidence="1">
    <location>
        <begin position="198"/>
        <end position="208"/>
    </location>
</feature>
<evidence type="ECO:0000313" key="3">
    <source>
        <dbReference type="EMBL" id="ESO11166.1"/>
    </source>
</evidence>
<dbReference type="AlphaFoldDB" id="T1FJQ8"/>
<name>T1FJQ8_HELRO</name>
<dbReference type="Gene3D" id="1.10.10.2590">
    <property type="entry name" value="BEN domain"/>
    <property type="match status" value="1"/>
</dbReference>
<dbReference type="GeneID" id="20209057"/>
<dbReference type="EMBL" id="KB095851">
    <property type="protein sequence ID" value="ESO11166.1"/>
    <property type="molecule type" value="Genomic_DNA"/>
</dbReference>
<dbReference type="Proteomes" id="UP000015101">
    <property type="component" value="Unassembled WGS sequence"/>
</dbReference>
<dbReference type="KEGG" id="hro:HELRODRAFT_183479"/>